<reference evidence="1 2" key="1">
    <citation type="submission" date="2024-09" db="EMBL/GenBank/DDBJ databases">
        <title>Chromosome-scale assembly of Riccia sorocarpa.</title>
        <authorList>
            <person name="Paukszto L."/>
        </authorList>
    </citation>
    <scope>NUCLEOTIDE SEQUENCE [LARGE SCALE GENOMIC DNA]</scope>
    <source>
        <strain evidence="1">LP-2024</strain>
        <tissue evidence="1">Aerial parts of the thallus</tissue>
    </source>
</reference>
<keyword evidence="2" id="KW-1185">Reference proteome</keyword>
<evidence type="ECO:0000313" key="1">
    <source>
        <dbReference type="EMBL" id="KAL3676576.1"/>
    </source>
</evidence>
<gene>
    <name evidence="1" type="ORF">R1sor_026524</name>
</gene>
<evidence type="ECO:0000313" key="2">
    <source>
        <dbReference type="Proteomes" id="UP001633002"/>
    </source>
</evidence>
<organism evidence="1 2">
    <name type="scientific">Riccia sorocarpa</name>
    <dbReference type="NCBI Taxonomy" id="122646"/>
    <lineage>
        <taxon>Eukaryota</taxon>
        <taxon>Viridiplantae</taxon>
        <taxon>Streptophyta</taxon>
        <taxon>Embryophyta</taxon>
        <taxon>Marchantiophyta</taxon>
        <taxon>Marchantiopsida</taxon>
        <taxon>Marchantiidae</taxon>
        <taxon>Marchantiales</taxon>
        <taxon>Ricciaceae</taxon>
        <taxon>Riccia</taxon>
    </lineage>
</organism>
<name>A0ABD3GDA7_9MARC</name>
<comment type="caution">
    <text evidence="1">The sequence shown here is derived from an EMBL/GenBank/DDBJ whole genome shotgun (WGS) entry which is preliminary data.</text>
</comment>
<dbReference type="AlphaFoldDB" id="A0ABD3GDA7"/>
<dbReference type="Proteomes" id="UP001633002">
    <property type="component" value="Unassembled WGS sequence"/>
</dbReference>
<proteinExistence type="predicted"/>
<accession>A0ABD3GDA7</accession>
<protein>
    <submittedName>
        <fullName evidence="1">Uncharacterized protein</fullName>
    </submittedName>
</protein>
<sequence>MFRVAMAPTPLRCNARGKEEMVEPKVGIKQEEMDDREAHPLLGGTPEALKFLWKKIKLRRSTWKKLGKLENEITSHTVLTTGRDNINNIFDIRSLEKRGTYWFPDFQAATNWRSSCLSLDENYLTTAGLEDDVVIF</sequence>
<dbReference type="EMBL" id="JBJQOH010000008">
    <property type="protein sequence ID" value="KAL3676576.1"/>
    <property type="molecule type" value="Genomic_DNA"/>
</dbReference>